<keyword evidence="2" id="KW-0547">Nucleotide-binding</keyword>
<keyword evidence="3" id="KW-0067">ATP-binding</keyword>
<comment type="caution">
    <text evidence="5">The sequence shown here is derived from an EMBL/GenBank/DDBJ whole genome shotgun (WGS) entry which is preliminary data.</text>
</comment>
<dbReference type="EMBL" id="MFKM01000030">
    <property type="protein sequence ID" value="OGG42936.1"/>
    <property type="molecule type" value="Genomic_DNA"/>
</dbReference>
<dbReference type="Pfam" id="PF05157">
    <property type="entry name" value="MshEN"/>
    <property type="match status" value="1"/>
</dbReference>
<dbReference type="PANTHER" id="PTHR30258">
    <property type="entry name" value="TYPE II SECRETION SYSTEM PROTEIN GSPE-RELATED"/>
    <property type="match status" value="1"/>
</dbReference>
<dbReference type="GO" id="GO:0005886">
    <property type="term" value="C:plasma membrane"/>
    <property type="evidence" value="ECO:0007669"/>
    <property type="project" value="TreeGrafter"/>
</dbReference>
<dbReference type="Proteomes" id="UP000176633">
    <property type="component" value="Unassembled WGS sequence"/>
</dbReference>
<dbReference type="InterPro" id="IPR027417">
    <property type="entry name" value="P-loop_NTPase"/>
</dbReference>
<dbReference type="STRING" id="1798473.A3G50_00145"/>
<dbReference type="Gene3D" id="3.30.450.90">
    <property type="match status" value="1"/>
</dbReference>
<protein>
    <recommendedName>
        <fullName evidence="4">AAA+ ATPase domain-containing protein</fullName>
    </recommendedName>
</protein>
<dbReference type="GO" id="GO:0005524">
    <property type="term" value="F:ATP binding"/>
    <property type="evidence" value="ECO:0007669"/>
    <property type="project" value="UniProtKB-KW"/>
</dbReference>
<dbReference type="Gene3D" id="3.40.50.300">
    <property type="entry name" value="P-loop containing nucleotide triphosphate hydrolases"/>
    <property type="match status" value="1"/>
</dbReference>
<comment type="similarity">
    <text evidence="1">Belongs to the GSP E family.</text>
</comment>
<dbReference type="PANTHER" id="PTHR30258:SF2">
    <property type="entry name" value="COMG OPERON PROTEIN 1"/>
    <property type="match status" value="1"/>
</dbReference>
<dbReference type="InterPro" id="IPR003593">
    <property type="entry name" value="AAA+_ATPase"/>
</dbReference>
<dbReference type="Pfam" id="PF00437">
    <property type="entry name" value="T2SSE"/>
    <property type="match status" value="1"/>
</dbReference>
<dbReference type="GO" id="GO:0016887">
    <property type="term" value="F:ATP hydrolysis activity"/>
    <property type="evidence" value="ECO:0007669"/>
    <property type="project" value="TreeGrafter"/>
</dbReference>
<organism evidence="5 6">
    <name type="scientific">Candidatus Jorgensenbacteria bacterium RIFCSPLOWO2_12_FULL_42_11</name>
    <dbReference type="NCBI Taxonomy" id="1798473"/>
    <lineage>
        <taxon>Bacteria</taxon>
        <taxon>Candidatus Joergenseniibacteriota</taxon>
    </lineage>
</organism>
<reference evidence="5 6" key="1">
    <citation type="journal article" date="2016" name="Nat. Commun.">
        <title>Thousands of microbial genomes shed light on interconnected biogeochemical processes in an aquifer system.</title>
        <authorList>
            <person name="Anantharaman K."/>
            <person name="Brown C.T."/>
            <person name="Hug L.A."/>
            <person name="Sharon I."/>
            <person name="Castelle C.J."/>
            <person name="Probst A.J."/>
            <person name="Thomas B.C."/>
            <person name="Singh A."/>
            <person name="Wilkins M.J."/>
            <person name="Karaoz U."/>
            <person name="Brodie E.L."/>
            <person name="Williams K.H."/>
            <person name="Hubbard S.S."/>
            <person name="Banfield J.F."/>
        </authorList>
    </citation>
    <scope>NUCLEOTIDE SEQUENCE [LARGE SCALE GENOMIC DNA]</scope>
</reference>
<dbReference type="InterPro" id="IPR037257">
    <property type="entry name" value="T2SS_E_N_sf"/>
</dbReference>
<dbReference type="AlphaFoldDB" id="A0A1F6C146"/>
<evidence type="ECO:0000256" key="2">
    <source>
        <dbReference type="ARBA" id="ARBA00022741"/>
    </source>
</evidence>
<dbReference type="Gene3D" id="3.30.300.160">
    <property type="entry name" value="Type II secretion system, protein E, N-terminal domain"/>
    <property type="match status" value="1"/>
</dbReference>
<dbReference type="SUPFAM" id="SSF160246">
    <property type="entry name" value="EspE N-terminal domain-like"/>
    <property type="match status" value="1"/>
</dbReference>
<dbReference type="SUPFAM" id="SSF52540">
    <property type="entry name" value="P-loop containing nucleoside triphosphate hydrolases"/>
    <property type="match status" value="1"/>
</dbReference>
<dbReference type="InterPro" id="IPR007831">
    <property type="entry name" value="T2SS_GspE_N"/>
</dbReference>
<feature type="domain" description="AAA+ ATPase" evidence="4">
    <location>
        <begin position="315"/>
        <end position="436"/>
    </location>
</feature>
<evidence type="ECO:0000259" key="4">
    <source>
        <dbReference type="SMART" id="SM00382"/>
    </source>
</evidence>
<evidence type="ECO:0000256" key="1">
    <source>
        <dbReference type="ARBA" id="ARBA00006611"/>
    </source>
</evidence>
<evidence type="ECO:0000256" key="3">
    <source>
        <dbReference type="ARBA" id="ARBA00022840"/>
    </source>
</evidence>
<accession>A0A1F6C146</accession>
<dbReference type="SMART" id="SM00382">
    <property type="entry name" value="AAA"/>
    <property type="match status" value="1"/>
</dbReference>
<evidence type="ECO:0000313" key="5">
    <source>
        <dbReference type="EMBL" id="OGG42936.1"/>
    </source>
</evidence>
<gene>
    <name evidence="5" type="ORF">A3G50_00145</name>
</gene>
<dbReference type="CDD" id="cd01129">
    <property type="entry name" value="PulE-GspE-like"/>
    <property type="match status" value="1"/>
</dbReference>
<dbReference type="InterPro" id="IPR001482">
    <property type="entry name" value="T2SS/T4SS_dom"/>
</dbReference>
<evidence type="ECO:0000313" key="6">
    <source>
        <dbReference type="Proteomes" id="UP000176633"/>
    </source>
</evidence>
<name>A0A1F6C146_9BACT</name>
<sequence length="573" mass="64843">MLSLPVSKLKKLIIDEGLIKPEEFDRLILEAESKKQNLIDLLISQGFVTKDYFYDILTKSLKVERVYLRNQKIDEEVLNLLPRDLAQSRRALVFRREPDGALDIAFEDPTNLNNLDFLQRRLGVKINPFLATDDDLEWGFSAYEARLAQDFKKIIEESVEASLNSRLEGDERLVEAAAELPIVAIVDNLLNYAVSLRASDIHLEITEENVLARFRIDGILHEIIKIRKEAQPAIIARIKLLSGLRIDEHSRPQDGRFRFQSGQQFIDIRVSVMPTFHGEKAEMRLLTASQKPLSSNELGLLEDHAKTLEDNARKTFGMLLVCGPTGSGKTTTLYSILNKLNRPEVNIVTIEDPIEYNMRNVNQVQVNPAADITFANGLRAILRQDPNVIMVGEVRDNETAEIAIHSALTGHLVLTSLHTNDAATAIPRLVDMKIPPFLVAAVLNLVAAQRLVRNIHRDCVESYVPEKEILEIIRKELAEIGLDAKDIHLPKIFYRGKGCQSCNFTGYFGRSVIFELLEVNSEIRKLIVSPEFSLDALKKLANQQGMITMFEDGLRKIERGVTTIEEVLRVIRE</sequence>
<proteinExistence type="inferred from homology"/>